<gene>
    <name evidence="1" type="ORF">DYBT9275_05141</name>
</gene>
<organism evidence="1 2">
    <name type="scientific">Dyadobacter helix</name>
    <dbReference type="NCBI Taxonomy" id="2822344"/>
    <lineage>
        <taxon>Bacteria</taxon>
        <taxon>Pseudomonadati</taxon>
        <taxon>Bacteroidota</taxon>
        <taxon>Cytophagia</taxon>
        <taxon>Cytophagales</taxon>
        <taxon>Spirosomataceae</taxon>
        <taxon>Dyadobacter</taxon>
    </lineage>
</organism>
<comment type="caution">
    <text evidence="1">The sequence shown here is derived from an EMBL/GenBank/DDBJ whole genome shotgun (WGS) entry which is preliminary data.</text>
</comment>
<evidence type="ECO:0000313" key="1">
    <source>
        <dbReference type="EMBL" id="CAG5012266.1"/>
    </source>
</evidence>
<dbReference type="RefSeq" id="WP_310590072.1">
    <property type="nucleotide sequence ID" value="NZ_CAJRAF010000002.1"/>
</dbReference>
<dbReference type="Proteomes" id="UP000680038">
    <property type="component" value="Unassembled WGS sequence"/>
</dbReference>
<proteinExistence type="predicted"/>
<keyword evidence="2" id="KW-1185">Reference proteome</keyword>
<evidence type="ECO:0000313" key="2">
    <source>
        <dbReference type="Proteomes" id="UP000680038"/>
    </source>
</evidence>
<accession>A0A916JFR1</accession>
<sequence length="71" mass="8295">MNQIKYRLYPTLLNYFDRFEKGYLNETLLLDRINRVVIPSTEAQQKGANFEEAVIKGVNEDAFDGDILRKV</sequence>
<reference evidence="1" key="1">
    <citation type="submission" date="2021-04" db="EMBL/GenBank/DDBJ databases">
        <authorList>
            <person name="Rodrigo-Torres L."/>
            <person name="Arahal R. D."/>
            <person name="Lucena T."/>
        </authorList>
    </citation>
    <scope>NUCLEOTIDE SEQUENCE</scope>
    <source>
        <strain evidence="1">CECT 9275</strain>
    </source>
</reference>
<protein>
    <submittedName>
        <fullName evidence="1">Uncharacterized protein</fullName>
    </submittedName>
</protein>
<name>A0A916JFR1_9BACT</name>
<dbReference type="EMBL" id="CAJRAF010000002">
    <property type="protein sequence ID" value="CAG5012266.1"/>
    <property type="molecule type" value="Genomic_DNA"/>
</dbReference>
<dbReference type="AlphaFoldDB" id="A0A916JFR1"/>